<reference evidence="2 3" key="1">
    <citation type="submission" date="2018-11" db="EMBL/GenBank/DDBJ databases">
        <authorList>
            <person name="Zhou Z."/>
            <person name="Wang G."/>
        </authorList>
    </citation>
    <scope>NUCLEOTIDE SEQUENCE [LARGE SCALE GENOMIC DNA]</scope>
    <source>
        <strain evidence="2 3">KCTC52004</strain>
    </source>
</reference>
<gene>
    <name evidence="2" type="ORF">EHT25_26530</name>
</gene>
<dbReference type="PANTHER" id="PTHR36966">
    <property type="entry name" value="REP-ASSOCIATED TYROSINE TRANSPOSASE"/>
    <property type="match status" value="1"/>
</dbReference>
<accession>A0A3P1BCH1</accession>
<dbReference type="Proteomes" id="UP000271925">
    <property type="component" value="Unassembled WGS sequence"/>
</dbReference>
<protein>
    <recommendedName>
        <fullName evidence="1">Transposase IS200-like domain-containing protein</fullName>
    </recommendedName>
</protein>
<name>A0A3P1BCH1_9BACT</name>
<dbReference type="PANTHER" id="PTHR36966:SF1">
    <property type="entry name" value="REP-ASSOCIATED TYROSINE TRANSPOSASE"/>
    <property type="match status" value="1"/>
</dbReference>
<evidence type="ECO:0000313" key="3">
    <source>
        <dbReference type="Proteomes" id="UP000271925"/>
    </source>
</evidence>
<organism evidence="2 3">
    <name type="scientific">Larkinella rosea</name>
    <dbReference type="NCBI Taxonomy" id="2025312"/>
    <lineage>
        <taxon>Bacteria</taxon>
        <taxon>Pseudomonadati</taxon>
        <taxon>Bacteroidota</taxon>
        <taxon>Cytophagia</taxon>
        <taxon>Cytophagales</taxon>
        <taxon>Spirosomataceae</taxon>
        <taxon>Larkinella</taxon>
    </lineage>
</organism>
<dbReference type="OrthoDB" id="9794403at2"/>
<dbReference type="GO" id="GO:0043565">
    <property type="term" value="F:sequence-specific DNA binding"/>
    <property type="evidence" value="ECO:0007669"/>
    <property type="project" value="TreeGrafter"/>
</dbReference>
<dbReference type="InterPro" id="IPR036515">
    <property type="entry name" value="Transposase_17_sf"/>
</dbReference>
<evidence type="ECO:0000259" key="1">
    <source>
        <dbReference type="SMART" id="SM01321"/>
    </source>
</evidence>
<feature type="domain" description="Transposase IS200-like" evidence="1">
    <location>
        <begin position="12"/>
        <end position="181"/>
    </location>
</feature>
<dbReference type="InterPro" id="IPR002686">
    <property type="entry name" value="Transposase_17"/>
</dbReference>
<dbReference type="EMBL" id="RQJO01000015">
    <property type="protein sequence ID" value="RRA98565.1"/>
    <property type="molecule type" value="Genomic_DNA"/>
</dbReference>
<dbReference type="Gene3D" id="3.30.70.1290">
    <property type="entry name" value="Transposase IS200-like"/>
    <property type="match status" value="1"/>
</dbReference>
<evidence type="ECO:0000313" key="2">
    <source>
        <dbReference type="EMBL" id="RRA98565.1"/>
    </source>
</evidence>
<comment type="caution">
    <text evidence="2">The sequence shown here is derived from an EMBL/GenBank/DDBJ whole genome shotgun (WGS) entry which is preliminary data.</text>
</comment>
<dbReference type="InterPro" id="IPR052715">
    <property type="entry name" value="RAYT_transposase"/>
</dbReference>
<dbReference type="RefSeq" id="WP_124878337.1">
    <property type="nucleotide sequence ID" value="NZ_RQJO01000015.1"/>
</dbReference>
<sequence>MEYYRNLPHFQPLEAAYFITMRLYGSMPKHLIELLKEEQEVVRNRLSASEDTESELYQHQKRYFARFDSFLDRPDNGPYWLSEPAIAEIVKEALHHRAGMEYGLIAFCLMSNHLHLVIHTYGNTKADFFLYRLLQSFKSYTARRANQFLKREGPFWHPESYDHIVRNGDELKRIILYTLNNPVKAGLVAD</sequence>
<proteinExistence type="predicted"/>
<dbReference type="GO" id="GO:0006313">
    <property type="term" value="P:DNA transposition"/>
    <property type="evidence" value="ECO:0007669"/>
    <property type="project" value="InterPro"/>
</dbReference>
<dbReference type="AlphaFoldDB" id="A0A3P1BCH1"/>
<dbReference type="GO" id="GO:0004803">
    <property type="term" value="F:transposase activity"/>
    <property type="evidence" value="ECO:0007669"/>
    <property type="project" value="InterPro"/>
</dbReference>
<keyword evidence="3" id="KW-1185">Reference proteome</keyword>
<dbReference type="SMART" id="SM01321">
    <property type="entry name" value="Y1_Tnp"/>
    <property type="match status" value="1"/>
</dbReference>
<dbReference type="SUPFAM" id="SSF143422">
    <property type="entry name" value="Transposase IS200-like"/>
    <property type="match status" value="1"/>
</dbReference>